<reference evidence="3" key="1">
    <citation type="submission" date="2014-01" db="EMBL/GenBank/DDBJ databases">
        <title>The genome of the white-rot fungus Pycnoporus cinnabarinus: a basidiomycete model with a versatile arsenal for lignocellulosic biomass breakdown.</title>
        <authorList>
            <person name="Levasseur A."/>
            <person name="Lomascolo A."/>
            <person name="Ruiz-Duenas F.J."/>
            <person name="Uzan E."/>
            <person name="Piumi F."/>
            <person name="Kues U."/>
            <person name="Ram A.F.J."/>
            <person name="Murat C."/>
            <person name="Haon M."/>
            <person name="Benoit I."/>
            <person name="Arfi Y."/>
            <person name="Chevret D."/>
            <person name="Drula E."/>
            <person name="Kwon M.J."/>
            <person name="Gouret P."/>
            <person name="Lesage-Meessen L."/>
            <person name="Lombard V."/>
            <person name="Mariette J."/>
            <person name="Noirot C."/>
            <person name="Park J."/>
            <person name="Patyshakuliyeva A."/>
            <person name="Wieneger R.A.B."/>
            <person name="Wosten H.A.B."/>
            <person name="Martin F."/>
            <person name="Coutinho P.M."/>
            <person name="de Vries R."/>
            <person name="Martinez A.T."/>
            <person name="Klopp C."/>
            <person name="Pontarotti P."/>
            <person name="Henrissat B."/>
            <person name="Record E."/>
        </authorList>
    </citation>
    <scope>NUCLEOTIDE SEQUENCE [LARGE SCALE GENOMIC DNA]</scope>
    <source>
        <strain evidence="3">BRFM137</strain>
    </source>
</reference>
<evidence type="ECO:0000313" key="3">
    <source>
        <dbReference type="EMBL" id="CDO76589.1"/>
    </source>
</evidence>
<protein>
    <submittedName>
        <fullName evidence="3">Uncharacterized protein</fullName>
    </submittedName>
</protein>
<feature type="transmembrane region" description="Helical" evidence="2">
    <location>
        <begin position="45"/>
        <end position="70"/>
    </location>
</feature>
<keyword evidence="2" id="KW-1133">Transmembrane helix</keyword>
<dbReference type="AlphaFoldDB" id="A0A060SWH4"/>
<keyword evidence="2" id="KW-0472">Membrane</keyword>
<dbReference type="Proteomes" id="UP000029665">
    <property type="component" value="Unassembled WGS sequence"/>
</dbReference>
<feature type="transmembrane region" description="Helical" evidence="2">
    <location>
        <begin position="222"/>
        <end position="244"/>
    </location>
</feature>
<dbReference type="OrthoDB" id="2753388at2759"/>
<feature type="compositionally biased region" description="Polar residues" evidence="1">
    <location>
        <begin position="1"/>
        <end position="13"/>
    </location>
</feature>
<gene>
    <name evidence="3" type="ORF">BN946_scf184868.g3</name>
</gene>
<accession>A0A060SWH4</accession>
<dbReference type="OMA" id="LCINDVH"/>
<sequence length="371" mass="39577">MQPSTTTAPSFQHPSHWHPMHSTPSTSPGDPTDCAPLSLEPALGLLLISAFGTGVFVLLALCLFTSLVLLKINALCSPVVSPWFRAALYGASAVLKASRIAVIVLCIINVAHRPPHVYVHPTEFWKAVLDSPWTKIAACLQFVDDACTLLLMVVPRLRNTTALFDVNSEISQASSASTPHRHRGVLLSQAATGAAVSFLLLDIIELVLIYHPSPAARSYAGAYVLVINVYVQIIGATLVVLWYIPSPRSPGLWCFGGRRQPASEEGATTTARFLPALPQHAGLPLFFAETGVEGGGDEGSAVTGCESDSWGTLRSIEATNLPHPESDDPVLVNGSAPCAWPRCGVEIEPSTCSYNGTVLVDEQGKPVFYAM</sequence>
<dbReference type="HOGENOM" id="CLU_746264_0_0_1"/>
<proteinExistence type="predicted"/>
<evidence type="ECO:0000313" key="4">
    <source>
        <dbReference type="Proteomes" id="UP000029665"/>
    </source>
</evidence>
<evidence type="ECO:0000256" key="2">
    <source>
        <dbReference type="SAM" id="Phobius"/>
    </source>
</evidence>
<organism evidence="3 4">
    <name type="scientific">Pycnoporus cinnabarinus</name>
    <name type="common">Cinnabar-red polypore</name>
    <name type="synonym">Trametes cinnabarina</name>
    <dbReference type="NCBI Taxonomy" id="5643"/>
    <lineage>
        <taxon>Eukaryota</taxon>
        <taxon>Fungi</taxon>
        <taxon>Dikarya</taxon>
        <taxon>Basidiomycota</taxon>
        <taxon>Agaricomycotina</taxon>
        <taxon>Agaricomycetes</taxon>
        <taxon>Polyporales</taxon>
        <taxon>Polyporaceae</taxon>
        <taxon>Trametes</taxon>
    </lineage>
</organism>
<evidence type="ECO:0000256" key="1">
    <source>
        <dbReference type="SAM" id="MobiDB-lite"/>
    </source>
</evidence>
<feature type="transmembrane region" description="Helical" evidence="2">
    <location>
        <begin position="190"/>
        <end position="210"/>
    </location>
</feature>
<feature type="region of interest" description="Disordered" evidence="1">
    <location>
        <begin position="1"/>
        <end position="31"/>
    </location>
</feature>
<keyword evidence="2" id="KW-0812">Transmembrane</keyword>
<dbReference type="EMBL" id="CCBP010000392">
    <property type="protein sequence ID" value="CDO76589.1"/>
    <property type="molecule type" value="Genomic_DNA"/>
</dbReference>
<name>A0A060SWH4_PYCCI</name>
<keyword evidence="4" id="KW-1185">Reference proteome</keyword>
<comment type="caution">
    <text evidence="3">The sequence shown here is derived from an EMBL/GenBank/DDBJ whole genome shotgun (WGS) entry which is preliminary data.</text>
</comment>